<evidence type="ECO:0000313" key="13">
    <source>
        <dbReference type="Proteomes" id="UP000229897"/>
    </source>
</evidence>
<dbReference type="SFLD" id="SFLDG01138">
    <property type="entry name" value="C1.6.2:_Deoxy-d-mannose-octulo"/>
    <property type="match status" value="1"/>
</dbReference>
<evidence type="ECO:0000256" key="10">
    <source>
        <dbReference type="ARBA" id="ARBA00031051"/>
    </source>
</evidence>
<keyword evidence="9 11" id="KW-0460">Magnesium</keyword>
<dbReference type="PIRSF" id="PIRSF006118">
    <property type="entry name" value="KDO8-P_Ptase"/>
    <property type="match status" value="1"/>
</dbReference>
<keyword evidence="13" id="KW-1185">Reference proteome</keyword>
<evidence type="ECO:0000256" key="7">
    <source>
        <dbReference type="ARBA" id="ARBA00022723"/>
    </source>
</evidence>
<dbReference type="GO" id="GO:0019143">
    <property type="term" value="F:3-deoxy-manno-octulosonate-8-phosphatase activity"/>
    <property type="evidence" value="ECO:0007669"/>
    <property type="project" value="UniProtKB-EC"/>
</dbReference>
<dbReference type="RefSeq" id="WP_099873907.1">
    <property type="nucleotide sequence ID" value="NZ_CP024608.1"/>
</dbReference>
<sequence>MIQPEVNFTYQLDHLRRAAAVKVMIFDVDGVLTDGSLTYGPDGEATKTFNVLDGLGIQLLQKSGVATAIISARQSPIVVRRAADLGIMHVHQGIHDKRIAFAKLLEATGVTAAQCGYIGDDVIDLPLLLQVGFAVTVPTGHPEVQYRAHYVTKAGGGRGAVREVCDMVMRAQGTYETALAPYFA</sequence>
<evidence type="ECO:0000256" key="4">
    <source>
        <dbReference type="ARBA" id="ARBA00011881"/>
    </source>
</evidence>
<comment type="cofactor">
    <cofactor evidence="2 11">
        <name>Mg(2+)</name>
        <dbReference type="ChEBI" id="CHEBI:18420"/>
    </cofactor>
</comment>
<dbReference type="SUPFAM" id="SSF56784">
    <property type="entry name" value="HAD-like"/>
    <property type="match status" value="1"/>
</dbReference>
<proteinExistence type="inferred from homology"/>
<dbReference type="Proteomes" id="UP000229897">
    <property type="component" value="Chromosome"/>
</dbReference>
<evidence type="ECO:0000256" key="8">
    <source>
        <dbReference type="ARBA" id="ARBA00022801"/>
    </source>
</evidence>
<dbReference type="Gene3D" id="3.40.50.1000">
    <property type="entry name" value="HAD superfamily/HAD-like"/>
    <property type="match status" value="1"/>
</dbReference>
<evidence type="ECO:0000256" key="5">
    <source>
        <dbReference type="ARBA" id="ARBA00013066"/>
    </source>
</evidence>
<evidence type="ECO:0000256" key="9">
    <source>
        <dbReference type="ARBA" id="ARBA00022842"/>
    </source>
</evidence>
<feature type="binding site" evidence="11">
    <location>
        <position position="27"/>
    </location>
    <ligand>
        <name>Mg(2+)</name>
        <dbReference type="ChEBI" id="CHEBI:18420"/>
    </ligand>
</feature>
<evidence type="ECO:0000256" key="6">
    <source>
        <dbReference type="ARBA" id="ARBA00020092"/>
    </source>
</evidence>
<accession>A0A2D2DG22</accession>
<dbReference type="InterPro" id="IPR036412">
    <property type="entry name" value="HAD-like_sf"/>
</dbReference>
<dbReference type="PANTHER" id="PTHR21485:SF3">
    <property type="entry name" value="N-ACYLNEURAMINATE CYTIDYLYLTRANSFERASE"/>
    <property type="match status" value="1"/>
</dbReference>
<dbReference type="GO" id="GO:0008781">
    <property type="term" value="F:N-acylneuraminate cytidylyltransferase activity"/>
    <property type="evidence" value="ECO:0007669"/>
    <property type="project" value="TreeGrafter"/>
</dbReference>
<dbReference type="FunFam" id="3.40.50.1000:FF:000029">
    <property type="entry name" value="3-deoxy-D-manno-octulosonate 8-phosphate phosphatase KdsC"/>
    <property type="match status" value="1"/>
</dbReference>
<evidence type="ECO:0000313" key="12">
    <source>
        <dbReference type="EMBL" id="ATQ73917.1"/>
    </source>
</evidence>
<reference evidence="12" key="1">
    <citation type="submission" date="2017-10" db="EMBL/GenBank/DDBJ databases">
        <title>Massilia psychrophilum sp. nov., a novel purple-pigmented bacterium isolated from Tianshan glacier, Xinjiang Municipality, China.</title>
        <authorList>
            <person name="Wang H."/>
        </authorList>
    </citation>
    <scope>NUCLEOTIDE SEQUENCE [LARGE SCALE GENOMIC DNA]</scope>
    <source>
        <strain evidence="12">B2</strain>
    </source>
</reference>
<dbReference type="GO" id="GO:0046872">
    <property type="term" value="F:metal ion binding"/>
    <property type="evidence" value="ECO:0007669"/>
    <property type="project" value="UniProtKB-KW"/>
</dbReference>
<dbReference type="InterPro" id="IPR050793">
    <property type="entry name" value="CMP-NeuNAc_synthase"/>
</dbReference>
<dbReference type="SFLD" id="SFLDG01136">
    <property type="entry name" value="C1.6:_Phosphoserine_Phosphatas"/>
    <property type="match status" value="1"/>
</dbReference>
<dbReference type="EMBL" id="CP024608">
    <property type="protein sequence ID" value="ATQ73917.1"/>
    <property type="molecule type" value="Genomic_DNA"/>
</dbReference>
<dbReference type="AlphaFoldDB" id="A0A2D2DG22"/>
<dbReference type="Pfam" id="PF08282">
    <property type="entry name" value="Hydrolase_3"/>
    <property type="match status" value="1"/>
</dbReference>
<dbReference type="PANTHER" id="PTHR21485">
    <property type="entry name" value="HAD SUPERFAMILY MEMBERS CMAS AND KDSC"/>
    <property type="match status" value="1"/>
</dbReference>
<comment type="similarity">
    <text evidence="3">Belongs to the KdsC family.</text>
</comment>
<feature type="binding site" evidence="11">
    <location>
        <position position="120"/>
    </location>
    <ligand>
        <name>Mg(2+)</name>
        <dbReference type="ChEBI" id="CHEBI:18420"/>
    </ligand>
</feature>
<dbReference type="KEGG" id="mass:CR152_04835"/>
<protein>
    <recommendedName>
        <fullName evidence="6">3-deoxy-D-manno-octulosonate 8-phosphate phosphatase KdsC</fullName>
        <ecNumber evidence="5">3.1.3.45</ecNumber>
    </recommendedName>
    <alternativeName>
        <fullName evidence="10">KDO 8-P phosphatase</fullName>
    </alternativeName>
</protein>
<evidence type="ECO:0000256" key="11">
    <source>
        <dbReference type="PIRSR" id="PIRSR006118-2"/>
    </source>
</evidence>
<keyword evidence="7 11" id="KW-0479">Metal-binding</keyword>
<comment type="subunit">
    <text evidence="4">Homotetramer.</text>
</comment>
<comment type="catalytic activity">
    <reaction evidence="1">
        <text>3-deoxy-alpha-D-manno-2-octulosonate-8-phosphate + H2O = 3-deoxy-alpha-D-manno-oct-2-ulosonate + phosphate</text>
        <dbReference type="Rhea" id="RHEA:11500"/>
        <dbReference type="ChEBI" id="CHEBI:15377"/>
        <dbReference type="ChEBI" id="CHEBI:43474"/>
        <dbReference type="ChEBI" id="CHEBI:85985"/>
        <dbReference type="ChEBI" id="CHEBI:85986"/>
        <dbReference type="EC" id="3.1.3.45"/>
    </reaction>
</comment>
<evidence type="ECO:0000256" key="1">
    <source>
        <dbReference type="ARBA" id="ARBA00000898"/>
    </source>
</evidence>
<dbReference type="EC" id="3.1.3.45" evidence="5"/>
<dbReference type="InterPro" id="IPR010023">
    <property type="entry name" value="KdsC_fam"/>
</dbReference>
<evidence type="ECO:0000256" key="2">
    <source>
        <dbReference type="ARBA" id="ARBA00001946"/>
    </source>
</evidence>
<organism evidence="12 13">
    <name type="scientific">Massilia violaceinigra</name>
    <dbReference type="NCBI Taxonomy" id="2045208"/>
    <lineage>
        <taxon>Bacteria</taxon>
        <taxon>Pseudomonadati</taxon>
        <taxon>Pseudomonadota</taxon>
        <taxon>Betaproteobacteria</taxon>
        <taxon>Burkholderiales</taxon>
        <taxon>Oxalobacteraceae</taxon>
        <taxon>Telluria group</taxon>
        <taxon>Massilia</taxon>
    </lineage>
</organism>
<name>A0A2D2DG22_9BURK</name>
<dbReference type="CDD" id="cd01630">
    <property type="entry name" value="HAD_KDO-like"/>
    <property type="match status" value="1"/>
</dbReference>
<keyword evidence="8" id="KW-0378">Hydrolase</keyword>
<evidence type="ECO:0000256" key="3">
    <source>
        <dbReference type="ARBA" id="ARBA00005893"/>
    </source>
</evidence>
<dbReference type="InterPro" id="IPR023214">
    <property type="entry name" value="HAD_sf"/>
</dbReference>
<dbReference type="SFLD" id="SFLDS00003">
    <property type="entry name" value="Haloacid_Dehalogenase"/>
    <property type="match status" value="1"/>
</dbReference>
<gene>
    <name evidence="12" type="ORF">CR152_04835</name>
</gene>
<dbReference type="OrthoDB" id="9805604at2"/>
<feature type="binding site" evidence="11">
    <location>
        <position position="29"/>
    </location>
    <ligand>
        <name>substrate</name>
    </ligand>
</feature>
<dbReference type="NCBIfam" id="TIGR01670">
    <property type="entry name" value="KdsC-phosphatas"/>
    <property type="match status" value="1"/>
</dbReference>